<accession>A0A1G4SXI7</accession>
<feature type="domain" description="RNA polymerase sigma factor 70 region 4 type 2" evidence="6">
    <location>
        <begin position="115"/>
        <end position="167"/>
    </location>
</feature>
<dbReference type="PANTHER" id="PTHR43133:SF63">
    <property type="entry name" value="RNA POLYMERASE SIGMA FACTOR FECI-RELATED"/>
    <property type="match status" value="1"/>
</dbReference>
<evidence type="ECO:0000259" key="6">
    <source>
        <dbReference type="Pfam" id="PF08281"/>
    </source>
</evidence>
<dbReference type="RefSeq" id="WP_091440211.1">
    <property type="nucleotide sequence ID" value="NZ_FMTP01000003.1"/>
</dbReference>
<dbReference type="InterPro" id="IPR007627">
    <property type="entry name" value="RNA_pol_sigma70_r2"/>
</dbReference>
<dbReference type="InterPro" id="IPR013325">
    <property type="entry name" value="RNA_pol_sigma_r2"/>
</dbReference>
<dbReference type="STRING" id="177413.SAMN05660859_2614"/>
<dbReference type="Pfam" id="PF04542">
    <property type="entry name" value="Sigma70_r2"/>
    <property type="match status" value="1"/>
</dbReference>
<keyword evidence="2" id="KW-0805">Transcription regulation</keyword>
<organism evidence="7 8">
    <name type="scientific">Ancylobacter rudongensis</name>
    <dbReference type="NCBI Taxonomy" id="177413"/>
    <lineage>
        <taxon>Bacteria</taxon>
        <taxon>Pseudomonadati</taxon>
        <taxon>Pseudomonadota</taxon>
        <taxon>Alphaproteobacteria</taxon>
        <taxon>Hyphomicrobiales</taxon>
        <taxon>Xanthobacteraceae</taxon>
        <taxon>Ancylobacter</taxon>
    </lineage>
</organism>
<keyword evidence="3" id="KW-0731">Sigma factor</keyword>
<evidence type="ECO:0000313" key="7">
    <source>
        <dbReference type="EMBL" id="SCW73890.1"/>
    </source>
</evidence>
<protein>
    <submittedName>
        <fullName evidence="7">RNA polymerase sigma-70 factor, ECF subfamily</fullName>
    </submittedName>
</protein>
<evidence type="ECO:0000256" key="1">
    <source>
        <dbReference type="ARBA" id="ARBA00010641"/>
    </source>
</evidence>
<dbReference type="GO" id="GO:0016987">
    <property type="term" value="F:sigma factor activity"/>
    <property type="evidence" value="ECO:0007669"/>
    <property type="project" value="UniProtKB-KW"/>
</dbReference>
<dbReference type="AlphaFoldDB" id="A0A1G4SXI7"/>
<evidence type="ECO:0000256" key="4">
    <source>
        <dbReference type="ARBA" id="ARBA00023163"/>
    </source>
</evidence>
<dbReference type="EMBL" id="FMTP01000003">
    <property type="protein sequence ID" value="SCW73890.1"/>
    <property type="molecule type" value="Genomic_DNA"/>
</dbReference>
<dbReference type="NCBIfam" id="TIGR02937">
    <property type="entry name" value="sigma70-ECF"/>
    <property type="match status" value="1"/>
</dbReference>
<gene>
    <name evidence="7" type="ORF">SAMN05660859_2614</name>
</gene>
<dbReference type="SUPFAM" id="SSF88946">
    <property type="entry name" value="Sigma2 domain of RNA polymerase sigma factors"/>
    <property type="match status" value="1"/>
</dbReference>
<dbReference type="SUPFAM" id="SSF88659">
    <property type="entry name" value="Sigma3 and sigma4 domains of RNA polymerase sigma factors"/>
    <property type="match status" value="1"/>
</dbReference>
<keyword evidence="4" id="KW-0804">Transcription</keyword>
<evidence type="ECO:0000259" key="5">
    <source>
        <dbReference type="Pfam" id="PF04542"/>
    </source>
</evidence>
<dbReference type="InterPro" id="IPR036388">
    <property type="entry name" value="WH-like_DNA-bd_sf"/>
</dbReference>
<dbReference type="InterPro" id="IPR013324">
    <property type="entry name" value="RNA_pol_sigma_r3/r4-like"/>
</dbReference>
<reference evidence="8" key="1">
    <citation type="submission" date="2016-10" db="EMBL/GenBank/DDBJ databases">
        <authorList>
            <person name="Varghese N."/>
            <person name="Submissions S."/>
        </authorList>
    </citation>
    <scope>NUCLEOTIDE SEQUENCE [LARGE SCALE GENOMIC DNA]</scope>
    <source>
        <strain evidence="8">CGMCC 1.1761</strain>
    </source>
</reference>
<dbReference type="InterPro" id="IPR013249">
    <property type="entry name" value="RNA_pol_sigma70_r4_t2"/>
</dbReference>
<dbReference type="InterPro" id="IPR014284">
    <property type="entry name" value="RNA_pol_sigma-70_dom"/>
</dbReference>
<dbReference type="GO" id="GO:0003677">
    <property type="term" value="F:DNA binding"/>
    <property type="evidence" value="ECO:0007669"/>
    <property type="project" value="InterPro"/>
</dbReference>
<dbReference type="GO" id="GO:0006352">
    <property type="term" value="P:DNA-templated transcription initiation"/>
    <property type="evidence" value="ECO:0007669"/>
    <property type="project" value="InterPro"/>
</dbReference>
<dbReference type="Gene3D" id="1.10.10.10">
    <property type="entry name" value="Winged helix-like DNA-binding domain superfamily/Winged helix DNA-binding domain"/>
    <property type="match status" value="1"/>
</dbReference>
<sequence length="176" mass="19987">MGSVSTSSAELDSLFREYHRELATFAYRKLHDREAASDLVQDAFVRYIAHVRQTEMAAESPRFFLWRIASNLLLDLARRERRRGQMVALDAVAPHELSDNAPSAERRLSARQEYRALRQALDELPAKARTALLLNRVERLTHAQIAIRLGVSPSMVNKYISRALGHCLARLSEAGF</sequence>
<comment type="similarity">
    <text evidence="1">Belongs to the sigma-70 factor family. ECF subfamily.</text>
</comment>
<evidence type="ECO:0000313" key="8">
    <source>
        <dbReference type="Proteomes" id="UP000198889"/>
    </source>
</evidence>
<dbReference type="InterPro" id="IPR039425">
    <property type="entry name" value="RNA_pol_sigma-70-like"/>
</dbReference>
<proteinExistence type="inferred from homology"/>
<dbReference type="Gene3D" id="1.10.1740.10">
    <property type="match status" value="1"/>
</dbReference>
<evidence type="ECO:0000256" key="2">
    <source>
        <dbReference type="ARBA" id="ARBA00023015"/>
    </source>
</evidence>
<keyword evidence="8" id="KW-1185">Reference proteome</keyword>
<feature type="domain" description="RNA polymerase sigma-70 region 2" evidence="5">
    <location>
        <begin position="14"/>
        <end position="83"/>
    </location>
</feature>
<dbReference type="Proteomes" id="UP000198889">
    <property type="component" value="Unassembled WGS sequence"/>
</dbReference>
<evidence type="ECO:0000256" key="3">
    <source>
        <dbReference type="ARBA" id="ARBA00023082"/>
    </source>
</evidence>
<dbReference type="PANTHER" id="PTHR43133">
    <property type="entry name" value="RNA POLYMERASE ECF-TYPE SIGMA FACTO"/>
    <property type="match status" value="1"/>
</dbReference>
<dbReference type="Pfam" id="PF08281">
    <property type="entry name" value="Sigma70_r4_2"/>
    <property type="match status" value="1"/>
</dbReference>
<name>A0A1G4SXI7_9HYPH</name>